<sequence>MRAVLLLFVLSASLLYVSGQECIAKTCAESPCAAQSTSEACGESIACLDGDCRTGDGNPVCTYNFCPQRGADCALPRFGAQPQQHLCRYATRPFRYETATPTAPEACPSGVNPARAFCHYRGTCVDQHHGCICTPSFVGKRCEHRLSRLVISCGHTDGSFIGADSFGAPEIQIVASAVVRNVEDGTTRTVVKQTGEYNEVSPSFSSDPLSFSDAEVYESVKVELWDRDSGLAGDDDLLASHEVDFVGIDRAETTRLRFYDVLPFSLSWRGQGTVRCHWTLVNGDPRYRRGVDE</sequence>
<feature type="domain" description="EGF-like" evidence="3">
    <location>
        <begin position="110"/>
        <end position="143"/>
    </location>
</feature>
<organism evidence="4">
    <name type="scientific">Chromera velia CCMP2878</name>
    <dbReference type="NCBI Taxonomy" id="1169474"/>
    <lineage>
        <taxon>Eukaryota</taxon>
        <taxon>Sar</taxon>
        <taxon>Alveolata</taxon>
        <taxon>Colpodellida</taxon>
        <taxon>Chromeraceae</taxon>
        <taxon>Chromera</taxon>
    </lineage>
</organism>
<dbReference type="Gene3D" id="2.10.25.10">
    <property type="entry name" value="Laminin"/>
    <property type="match status" value="1"/>
</dbReference>
<comment type="caution">
    <text evidence="1">Lacks conserved residue(s) required for the propagation of feature annotation.</text>
</comment>
<reference evidence="4" key="1">
    <citation type="submission" date="2014-11" db="EMBL/GenBank/DDBJ databases">
        <authorList>
            <person name="Otto D Thomas"/>
            <person name="Naeem Raeece"/>
        </authorList>
    </citation>
    <scope>NUCLEOTIDE SEQUENCE</scope>
</reference>
<dbReference type="PROSITE" id="PS50026">
    <property type="entry name" value="EGF_3"/>
    <property type="match status" value="1"/>
</dbReference>
<accession>A0A0G4GAN5</accession>
<evidence type="ECO:0000313" key="4">
    <source>
        <dbReference type="EMBL" id="CEM26066.1"/>
    </source>
</evidence>
<name>A0A0G4GAN5_9ALVE</name>
<evidence type="ECO:0000259" key="3">
    <source>
        <dbReference type="PROSITE" id="PS50026"/>
    </source>
</evidence>
<gene>
    <name evidence="4" type="ORF">Cvel_4434</name>
</gene>
<proteinExistence type="predicted"/>
<dbReference type="SUPFAM" id="SSF57196">
    <property type="entry name" value="EGF/Laminin"/>
    <property type="match status" value="1"/>
</dbReference>
<keyword evidence="1" id="KW-1015">Disulfide bond</keyword>
<dbReference type="PROSITE" id="PS00022">
    <property type="entry name" value="EGF_1"/>
    <property type="match status" value="1"/>
</dbReference>
<dbReference type="VEuPathDB" id="CryptoDB:Cvel_4434"/>
<feature type="chain" id="PRO_5005190413" description="EGF-like domain-containing protein" evidence="2">
    <location>
        <begin position="20"/>
        <end position="293"/>
    </location>
</feature>
<dbReference type="InterPro" id="IPR000742">
    <property type="entry name" value="EGF"/>
</dbReference>
<dbReference type="AlphaFoldDB" id="A0A0G4GAN5"/>
<feature type="signal peptide" evidence="2">
    <location>
        <begin position="1"/>
        <end position="19"/>
    </location>
</feature>
<evidence type="ECO:0000256" key="2">
    <source>
        <dbReference type="SAM" id="SignalP"/>
    </source>
</evidence>
<feature type="disulfide bond" evidence="1">
    <location>
        <begin position="133"/>
        <end position="142"/>
    </location>
</feature>
<dbReference type="EMBL" id="CDMZ01001037">
    <property type="protein sequence ID" value="CEM26066.1"/>
    <property type="molecule type" value="Genomic_DNA"/>
</dbReference>
<keyword evidence="1" id="KW-0245">EGF-like domain</keyword>
<evidence type="ECO:0000256" key="1">
    <source>
        <dbReference type="PROSITE-ProRule" id="PRU00076"/>
    </source>
</evidence>
<protein>
    <recommendedName>
        <fullName evidence="3">EGF-like domain-containing protein</fullName>
    </recommendedName>
</protein>
<keyword evidence="2" id="KW-0732">Signal</keyword>